<dbReference type="InterPro" id="IPR000073">
    <property type="entry name" value="AB_hydrolase_1"/>
</dbReference>
<evidence type="ECO:0000259" key="2">
    <source>
        <dbReference type="Pfam" id="PF12697"/>
    </source>
</evidence>
<evidence type="ECO:0000313" key="4">
    <source>
        <dbReference type="Proteomes" id="UP000052268"/>
    </source>
</evidence>
<gene>
    <name evidence="3" type="ORF">V474_19580</name>
</gene>
<dbReference type="AlphaFoldDB" id="A0A0J7XVT8"/>
<proteinExistence type="predicted"/>
<protein>
    <submittedName>
        <fullName evidence="3">Alpha/beta hydrolase</fullName>
    </submittedName>
</protein>
<dbReference type="EMBL" id="JACU01000005">
    <property type="protein sequence ID" value="KMS55238.1"/>
    <property type="molecule type" value="Genomic_DNA"/>
</dbReference>
<accession>A0A0J7XVT8</accession>
<dbReference type="PANTHER" id="PTHR43798">
    <property type="entry name" value="MONOACYLGLYCEROL LIPASE"/>
    <property type="match status" value="1"/>
</dbReference>
<evidence type="ECO:0000313" key="3">
    <source>
        <dbReference type="EMBL" id="KMS55238.1"/>
    </source>
</evidence>
<feature type="compositionally biased region" description="Basic and acidic residues" evidence="1">
    <location>
        <begin position="21"/>
        <end position="31"/>
    </location>
</feature>
<sequence>MAAVDPLHRRGRDRPAGAGGDHQRRSQEPRRHAACHAGGVSGRQNARQPLILVPGLTCDAALWAAQVDGLADVAAMTVADTLSDDSITAMARRLLDGAPERFALAGFSMGGYVAMEVMRLAPERVTRLALLDTSAEADDADHAALRRAAVRTARERGFERVLRGSLGLLIHPGADPAIGEQVVAMALRVGIDTFERQQTAIAGRADMLPALAAVTVPALVMVGAEDRTTPPRHARAMAAAIPGAVLCKVPRCGHMAPMEQPQAVNAALREWLAA</sequence>
<evidence type="ECO:0000256" key="1">
    <source>
        <dbReference type="SAM" id="MobiDB-lite"/>
    </source>
</evidence>
<keyword evidence="4" id="KW-1185">Reference proteome</keyword>
<organism evidence="3 4">
    <name type="scientific">Novosphingobium barchaimii LL02</name>
    <dbReference type="NCBI Taxonomy" id="1114963"/>
    <lineage>
        <taxon>Bacteria</taxon>
        <taxon>Pseudomonadati</taxon>
        <taxon>Pseudomonadota</taxon>
        <taxon>Alphaproteobacteria</taxon>
        <taxon>Sphingomonadales</taxon>
        <taxon>Sphingomonadaceae</taxon>
        <taxon>Novosphingobium</taxon>
    </lineage>
</organism>
<dbReference type="PRINTS" id="PR00111">
    <property type="entry name" value="ABHYDROLASE"/>
</dbReference>
<dbReference type="Proteomes" id="UP000052268">
    <property type="component" value="Unassembled WGS sequence"/>
</dbReference>
<dbReference type="PANTHER" id="PTHR43798:SF29">
    <property type="entry name" value="AB HYDROLASE-1 DOMAIN-CONTAINING PROTEIN"/>
    <property type="match status" value="1"/>
</dbReference>
<keyword evidence="3" id="KW-0378">Hydrolase</keyword>
<dbReference type="InterPro" id="IPR050266">
    <property type="entry name" value="AB_hydrolase_sf"/>
</dbReference>
<dbReference type="Gene3D" id="3.40.50.1820">
    <property type="entry name" value="alpha/beta hydrolase"/>
    <property type="match status" value="1"/>
</dbReference>
<name>A0A0J7XVT8_9SPHN</name>
<dbReference type="SUPFAM" id="SSF53474">
    <property type="entry name" value="alpha/beta-Hydrolases"/>
    <property type="match status" value="1"/>
</dbReference>
<dbReference type="InterPro" id="IPR029058">
    <property type="entry name" value="AB_hydrolase_fold"/>
</dbReference>
<dbReference type="PATRIC" id="fig|1114963.3.peg.2752"/>
<feature type="domain" description="AB hydrolase-1" evidence="2">
    <location>
        <begin position="52"/>
        <end position="267"/>
    </location>
</feature>
<feature type="region of interest" description="Disordered" evidence="1">
    <location>
        <begin position="1"/>
        <end position="32"/>
    </location>
</feature>
<reference evidence="3 4" key="1">
    <citation type="journal article" date="2015" name="G3 (Bethesda)">
        <title>Insights into Ongoing Evolution of the Hexachlorocyclohexane Catabolic Pathway from Comparative Genomics of Ten Sphingomonadaceae Strains.</title>
        <authorList>
            <person name="Pearce S.L."/>
            <person name="Oakeshott J.G."/>
            <person name="Pandey G."/>
        </authorList>
    </citation>
    <scope>NUCLEOTIDE SEQUENCE [LARGE SCALE GENOMIC DNA]</scope>
    <source>
        <strain evidence="3 4">LL02</strain>
    </source>
</reference>
<comment type="caution">
    <text evidence="3">The sequence shown here is derived from an EMBL/GenBank/DDBJ whole genome shotgun (WGS) entry which is preliminary data.</text>
</comment>
<dbReference type="Pfam" id="PF12697">
    <property type="entry name" value="Abhydrolase_6"/>
    <property type="match status" value="1"/>
</dbReference>
<dbReference type="GO" id="GO:0016787">
    <property type="term" value="F:hydrolase activity"/>
    <property type="evidence" value="ECO:0007669"/>
    <property type="project" value="UniProtKB-KW"/>
</dbReference>